<dbReference type="AlphaFoldDB" id="A0A8D9MAK6"/>
<proteinExistence type="predicted"/>
<dbReference type="EMBL" id="LS974623">
    <property type="protein sequence ID" value="CAG7903477.1"/>
    <property type="molecule type" value="Genomic_DNA"/>
</dbReference>
<accession>A0A8D9MAK6</accession>
<evidence type="ECO:0000313" key="2">
    <source>
        <dbReference type="Proteomes" id="UP000694005"/>
    </source>
</evidence>
<sequence length="124" mass="15003">MVHSWVTQTHHQKLKLKEYYRSSKTFLFEASNLSYLKGTVRLHLVRMLHQKDYYFQIATLCQYIKEWAKNRSGYFHSCIRQYQQSHTCFSTRRCQSMVSYCYLYGYTIMYCSSVGTGYCKIFKF</sequence>
<name>A0A8D9MAK6_BRACM</name>
<dbReference type="Proteomes" id="UP000694005">
    <property type="component" value="Chromosome A07"/>
</dbReference>
<evidence type="ECO:0000313" key="1">
    <source>
        <dbReference type="EMBL" id="CAG7903477.1"/>
    </source>
</evidence>
<organism evidence="1 2">
    <name type="scientific">Brassica campestris</name>
    <name type="common">Field mustard</name>
    <dbReference type="NCBI Taxonomy" id="3711"/>
    <lineage>
        <taxon>Eukaryota</taxon>
        <taxon>Viridiplantae</taxon>
        <taxon>Streptophyta</taxon>
        <taxon>Embryophyta</taxon>
        <taxon>Tracheophyta</taxon>
        <taxon>Spermatophyta</taxon>
        <taxon>Magnoliopsida</taxon>
        <taxon>eudicotyledons</taxon>
        <taxon>Gunneridae</taxon>
        <taxon>Pentapetalae</taxon>
        <taxon>rosids</taxon>
        <taxon>malvids</taxon>
        <taxon>Brassicales</taxon>
        <taxon>Brassicaceae</taxon>
        <taxon>Brassiceae</taxon>
        <taxon>Brassica</taxon>
    </lineage>
</organism>
<protein>
    <submittedName>
        <fullName evidence="1">Uncharacterized protein</fullName>
    </submittedName>
</protein>
<dbReference type="Gramene" id="A07p31210.2_BraZ1">
    <property type="protein sequence ID" value="A07p31210.2_BraZ1.CDS.1"/>
    <property type="gene ID" value="A07g31210.2_BraZ1"/>
</dbReference>
<reference evidence="1 2" key="1">
    <citation type="submission" date="2021-07" db="EMBL/GenBank/DDBJ databases">
        <authorList>
            <consortium name="Genoscope - CEA"/>
            <person name="William W."/>
        </authorList>
    </citation>
    <scope>NUCLEOTIDE SEQUENCE [LARGE SCALE GENOMIC DNA]</scope>
</reference>
<feature type="non-terminal residue" evidence="1">
    <location>
        <position position="124"/>
    </location>
</feature>
<gene>
    <name evidence="1" type="ORF">BRAPAZ1V2_A07P31210.2</name>
</gene>